<dbReference type="EMBL" id="CAFBMT010000005">
    <property type="protein sequence ID" value="CAB4927642.1"/>
    <property type="molecule type" value="Genomic_DNA"/>
</dbReference>
<accession>A0A6J7PLV3</accession>
<organism evidence="6">
    <name type="scientific">freshwater metagenome</name>
    <dbReference type="NCBI Taxonomy" id="449393"/>
    <lineage>
        <taxon>unclassified sequences</taxon>
        <taxon>metagenomes</taxon>
        <taxon>ecological metagenomes</taxon>
    </lineage>
</organism>
<proteinExistence type="predicted"/>
<dbReference type="SMART" id="SM00507">
    <property type="entry name" value="HNHc"/>
    <property type="match status" value="1"/>
</dbReference>
<evidence type="ECO:0000259" key="1">
    <source>
        <dbReference type="PROSITE" id="PS00028"/>
    </source>
</evidence>
<dbReference type="AlphaFoldDB" id="A0A6J7PLV3"/>
<dbReference type="EMBL" id="CAFBOL010000078">
    <property type="protein sequence ID" value="CAB5003622.1"/>
    <property type="molecule type" value="Genomic_DNA"/>
</dbReference>
<sequence length="402" mass="43495">MDLGLIRNVIGAAPLTDLAACRGELAAIQHVRALLDAREMRVAVRLDELAVVSPSVFPESEIAAAAKTSVKKGSRVRERSRAAGDVPQLGDALLSGSTTGERVDVVAVATAGLSAAEKARVAARGDEIARAAVSMSESAFRRFVEAVVRQARADDGLAKLQRQQAAVRLRWWIDTDGMIRFDGRFDPVSGVELTGRLRNQVEKLFHTRQPDGCPSDPVERQQFLQAHALLALVQGRAGSSGGSGGPDVSVLIDERSVVSGRWHERTVLDVGTGVFGIPIETVRRWACLGSVTPVIVGADGVRLLLGREQRLANRAQRRALRSAYRTCALCDTPFEFTQAHHVHWSTHGGPTNIDNLVPLCTRHHHLVHEGGWQLTLHPDRTLEVHRPGGQVSIHGPPRVMAA</sequence>
<evidence type="ECO:0000313" key="5">
    <source>
        <dbReference type="EMBL" id="CAB4927642.1"/>
    </source>
</evidence>
<protein>
    <submittedName>
        <fullName evidence="6">Unannotated protein</fullName>
    </submittedName>
</protein>
<dbReference type="Pfam" id="PF01844">
    <property type="entry name" value="HNH"/>
    <property type="match status" value="1"/>
</dbReference>
<dbReference type="InterPro" id="IPR013087">
    <property type="entry name" value="Znf_C2H2_type"/>
</dbReference>
<reference evidence="6" key="1">
    <citation type="submission" date="2020-05" db="EMBL/GenBank/DDBJ databases">
        <authorList>
            <person name="Chiriac C."/>
            <person name="Salcher M."/>
            <person name="Ghai R."/>
            <person name="Kavagutti S V."/>
        </authorList>
    </citation>
    <scope>NUCLEOTIDE SEQUENCE</scope>
</reference>
<name>A0A6J7PLV3_9ZZZZ</name>
<dbReference type="Gene3D" id="1.10.30.50">
    <property type="match status" value="1"/>
</dbReference>
<dbReference type="GO" id="GO:0004519">
    <property type="term" value="F:endonuclease activity"/>
    <property type="evidence" value="ECO:0007669"/>
    <property type="project" value="InterPro"/>
</dbReference>
<gene>
    <name evidence="3" type="ORF">UFOPK2656_02216</name>
    <name evidence="4" type="ORF">UFOPK3099_00739</name>
    <name evidence="5" type="ORF">UFOPK3651_01273</name>
    <name evidence="6" type="ORF">UFOPK3931_02332</name>
    <name evidence="2" type="ORF">UFOPK4189_01026</name>
</gene>
<dbReference type="EMBL" id="CAEZYF010000014">
    <property type="protein sequence ID" value="CAB4732326.1"/>
    <property type="molecule type" value="Genomic_DNA"/>
</dbReference>
<dbReference type="InterPro" id="IPR003615">
    <property type="entry name" value="HNH_nuc"/>
</dbReference>
<dbReference type="GO" id="GO:0003676">
    <property type="term" value="F:nucleic acid binding"/>
    <property type="evidence" value="ECO:0007669"/>
    <property type="project" value="InterPro"/>
</dbReference>
<dbReference type="EMBL" id="CAFAAV010000041">
    <property type="protein sequence ID" value="CAB4810979.1"/>
    <property type="molecule type" value="Genomic_DNA"/>
</dbReference>
<evidence type="ECO:0000313" key="4">
    <source>
        <dbReference type="EMBL" id="CAB4810979.1"/>
    </source>
</evidence>
<evidence type="ECO:0000313" key="3">
    <source>
        <dbReference type="EMBL" id="CAB4732326.1"/>
    </source>
</evidence>
<dbReference type="CDD" id="cd00085">
    <property type="entry name" value="HNHc"/>
    <property type="match status" value="1"/>
</dbReference>
<feature type="domain" description="C2H2-type" evidence="1">
    <location>
        <begin position="327"/>
        <end position="347"/>
    </location>
</feature>
<evidence type="ECO:0000313" key="6">
    <source>
        <dbReference type="EMBL" id="CAB5003622.1"/>
    </source>
</evidence>
<dbReference type="InterPro" id="IPR002711">
    <property type="entry name" value="HNH"/>
</dbReference>
<dbReference type="EMBL" id="CAESGF010000005">
    <property type="protein sequence ID" value="CAB4363244.1"/>
    <property type="molecule type" value="Genomic_DNA"/>
</dbReference>
<evidence type="ECO:0000313" key="2">
    <source>
        <dbReference type="EMBL" id="CAB4363244.1"/>
    </source>
</evidence>
<dbReference type="PROSITE" id="PS00028">
    <property type="entry name" value="ZINC_FINGER_C2H2_1"/>
    <property type="match status" value="1"/>
</dbReference>
<dbReference type="GO" id="GO:0008270">
    <property type="term" value="F:zinc ion binding"/>
    <property type="evidence" value="ECO:0007669"/>
    <property type="project" value="InterPro"/>
</dbReference>